<proteinExistence type="predicted"/>
<keyword evidence="2" id="KW-1185">Reference proteome</keyword>
<dbReference type="EMBL" id="CAMGYJ010000003">
    <property type="protein sequence ID" value="CAI0389402.1"/>
    <property type="molecule type" value="Genomic_DNA"/>
</dbReference>
<gene>
    <name evidence="1" type="ORF">LITE_LOCUS6224</name>
</gene>
<accession>A0AAV0HVT8</accession>
<dbReference type="Proteomes" id="UP001154282">
    <property type="component" value="Unassembled WGS sequence"/>
</dbReference>
<protein>
    <submittedName>
        <fullName evidence="1">Uncharacterized protein</fullName>
    </submittedName>
</protein>
<evidence type="ECO:0000313" key="2">
    <source>
        <dbReference type="Proteomes" id="UP001154282"/>
    </source>
</evidence>
<reference evidence="1" key="1">
    <citation type="submission" date="2022-08" db="EMBL/GenBank/DDBJ databases">
        <authorList>
            <person name="Gutierrez-Valencia J."/>
        </authorList>
    </citation>
    <scope>NUCLEOTIDE SEQUENCE</scope>
</reference>
<comment type="caution">
    <text evidence="1">The sequence shown here is derived from an EMBL/GenBank/DDBJ whole genome shotgun (WGS) entry which is preliminary data.</text>
</comment>
<dbReference type="AlphaFoldDB" id="A0AAV0HVT8"/>
<sequence length="46" mass="5557">MLAAILVLLVVDRWLFKFRRIDHQHLHLYDVLCNHCPVYDFDAFAK</sequence>
<name>A0AAV0HVT8_9ROSI</name>
<organism evidence="1 2">
    <name type="scientific">Linum tenue</name>
    <dbReference type="NCBI Taxonomy" id="586396"/>
    <lineage>
        <taxon>Eukaryota</taxon>
        <taxon>Viridiplantae</taxon>
        <taxon>Streptophyta</taxon>
        <taxon>Embryophyta</taxon>
        <taxon>Tracheophyta</taxon>
        <taxon>Spermatophyta</taxon>
        <taxon>Magnoliopsida</taxon>
        <taxon>eudicotyledons</taxon>
        <taxon>Gunneridae</taxon>
        <taxon>Pentapetalae</taxon>
        <taxon>rosids</taxon>
        <taxon>fabids</taxon>
        <taxon>Malpighiales</taxon>
        <taxon>Linaceae</taxon>
        <taxon>Linum</taxon>
    </lineage>
</organism>
<evidence type="ECO:0000313" key="1">
    <source>
        <dbReference type="EMBL" id="CAI0389402.1"/>
    </source>
</evidence>